<sequence>MNEDELKRLQGNIQKINRTRAQAMNHYKFKQIPVSSRGYLEFLKKVAKINSINLSKMGEDSFAIENRKIMQQISASKQQIMVAASRKQKGINFLTEAVNSEYWKSIHSMAQRAGKVADNFKKEYPNQRKVIDKIYQTGWSMGNGIENFPNLFTQPDDLLKFSLDEIDQQYSSYYIKDNGIFDELENIQSSVTIHKDIVQDLITTLKESPNSWKLFYPLLFSILDAILVSQRHEGELNVDDFSNHGRVEKMKKRSKSDKKIEVDIFQYVYYKTLEQADILFKNKPFKLPSEQVEFGRNSVQHGRYDPSNYTYKQFAQLVVFISTLCIYNK</sequence>
<evidence type="ECO:0000313" key="1">
    <source>
        <dbReference type="EMBL" id="KRK22328.1"/>
    </source>
</evidence>
<protein>
    <submittedName>
        <fullName evidence="1">Uncharacterized protein</fullName>
    </submittedName>
</protein>
<reference evidence="1 2" key="1">
    <citation type="journal article" date="2015" name="Genome Announc.">
        <title>Expanding the biotechnology potential of lactobacilli through comparative genomics of 213 strains and associated genera.</title>
        <authorList>
            <person name="Sun Z."/>
            <person name="Harris H.M."/>
            <person name="McCann A."/>
            <person name="Guo C."/>
            <person name="Argimon S."/>
            <person name="Zhang W."/>
            <person name="Yang X."/>
            <person name="Jeffery I.B."/>
            <person name="Cooney J.C."/>
            <person name="Kagawa T.F."/>
            <person name="Liu W."/>
            <person name="Song Y."/>
            <person name="Salvetti E."/>
            <person name="Wrobel A."/>
            <person name="Rasinkangas P."/>
            <person name="Parkhill J."/>
            <person name="Rea M.C."/>
            <person name="O'Sullivan O."/>
            <person name="Ritari J."/>
            <person name="Douillard F.P."/>
            <person name="Paul Ross R."/>
            <person name="Yang R."/>
            <person name="Briner A.E."/>
            <person name="Felis G.E."/>
            <person name="de Vos W.M."/>
            <person name="Barrangou R."/>
            <person name="Klaenhammer T.R."/>
            <person name="Caufield P.W."/>
            <person name="Cui Y."/>
            <person name="Zhang H."/>
            <person name="O'Toole P.W."/>
        </authorList>
    </citation>
    <scope>NUCLEOTIDE SEQUENCE [LARGE SCALE GENOMIC DNA]</scope>
    <source>
        <strain evidence="1 2">DSM 20314</strain>
    </source>
</reference>
<organism evidence="1 2">
    <name type="scientific">Lactiplantibacillus pentosus DSM 20314</name>
    <dbReference type="NCBI Taxonomy" id="1423791"/>
    <lineage>
        <taxon>Bacteria</taxon>
        <taxon>Bacillati</taxon>
        <taxon>Bacillota</taxon>
        <taxon>Bacilli</taxon>
        <taxon>Lactobacillales</taxon>
        <taxon>Lactobacillaceae</taxon>
        <taxon>Lactiplantibacillus</taxon>
    </lineage>
</organism>
<comment type="caution">
    <text evidence="1">The sequence shown here is derived from an EMBL/GenBank/DDBJ whole genome shotgun (WGS) entry which is preliminary data.</text>
</comment>
<dbReference type="Proteomes" id="UP000051020">
    <property type="component" value="Unassembled WGS sequence"/>
</dbReference>
<gene>
    <name evidence="1" type="ORF">FD24_GL001818</name>
</gene>
<dbReference type="RefSeq" id="WP_056953075.1">
    <property type="nucleotide sequence ID" value="NZ_AZCU01000023.1"/>
</dbReference>
<dbReference type="GeneID" id="49393638"/>
<proteinExistence type="predicted"/>
<accession>A0A837R5F8</accession>
<dbReference type="AlphaFoldDB" id="A0A837R5F8"/>
<evidence type="ECO:0000313" key="2">
    <source>
        <dbReference type="Proteomes" id="UP000051020"/>
    </source>
</evidence>
<name>A0A837R5F8_LACPE</name>
<dbReference type="EMBL" id="AZCU01000023">
    <property type="protein sequence ID" value="KRK22328.1"/>
    <property type="molecule type" value="Genomic_DNA"/>
</dbReference>